<feature type="non-terminal residue" evidence="12">
    <location>
        <position position="1"/>
    </location>
</feature>
<evidence type="ECO:0000256" key="8">
    <source>
        <dbReference type="ARBA" id="ARBA00023170"/>
    </source>
</evidence>
<reference evidence="12" key="1">
    <citation type="submission" date="2020-07" db="EMBL/GenBank/DDBJ databases">
        <title>Clarias magur genome sequencing, assembly and annotation.</title>
        <authorList>
            <person name="Kushwaha B."/>
            <person name="Kumar R."/>
            <person name="Das P."/>
            <person name="Joshi C.G."/>
            <person name="Kumar D."/>
            <person name="Nagpure N.S."/>
            <person name="Pandey M."/>
            <person name="Agarwal S."/>
            <person name="Srivastava S."/>
            <person name="Singh M."/>
            <person name="Sahoo L."/>
            <person name="Jayasankar P."/>
            <person name="Meher P.K."/>
            <person name="Koringa P.G."/>
            <person name="Iquebal M.A."/>
            <person name="Das S.P."/>
            <person name="Bit A."/>
            <person name="Patnaik S."/>
            <person name="Patel N."/>
            <person name="Shah T.M."/>
            <person name="Hinsu A."/>
            <person name="Jena J.K."/>
        </authorList>
    </citation>
    <scope>NUCLEOTIDE SEQUENCE</scope>
    <source>
        <strain evidence="12">CIFAMagur01</strain>
        <tissue evidence="12">Testis</tissue>
    </source>
</reference>
<dbReference type="InterPro" id="IPR036179">
    <property type="entry name" value="Ig-like_dom_sf"/>
</dbReference>
<evidence type="ECO:0000256" key="5">
    <source>
        <dbReference type="ARBA" id="ARBA00022989"/>
    </source>
</evidence>
<comment type="caution">
    <text evidence="12">The sequence shown here is derived from an EMBL/GenBank/DDBJ whole genome shotgun (WGS) entry which is preliminary data.</text>
</comment>
<evidence type="ECO:0000313" key="12">
    <source>
        <dbReference type="EMBL" id="KAF5885533.1"/>
    </source>
</evidence>
<keyword evidence="10" id="KW-0393">Immunoglobulin domain</keyword>
<dbReference type="PANTHER" id="PTHR25466:SF11">
    <property type="entry name" value="GALECTIN 17-RELATED"/>
    <property type="match status" value="1"/>
</dbReference>
<sequence length="270" mass="30222">MWISVCVDALSAEPEISVSGPVGSTAVLPCELTSVDTDTLYIRWNTESEIVFERLGERSYQGEGYEGRVDVSEEELRKGNCSLVLRNLRLTDAGVYSSYARIAGQSLPINRKERLINHIKLSVNGHQRPFWKTCLCVSLLCCATCAGSQVVIAREGVAAALPCKFNNATAQTPYVRWRTDPKVVFERWDTDSYEGPGYEGRVDVPEDELRNGNCSLVLKSIRKSDEGIYNSYLLWRRLKRSAPSSWSLIHRVQLSVSVPKERSKTAITPT</sequence>
<evidence type="ECO:0000259" key="11">
    <source>
        <dbReference type="PROSITE" id="PS50835"/>
    </source>
</evidence>
<dbReference type="SMART" id="SM00409">
    <property type="entry name" value="IG"/>
    <property type="match status" value="2"/>
</dbReference>
<keyword evidence="6" id="KW-0472">Membrane</keyword>
<dbReference type="InterPro" id="IPR003599">
    <property type="entry name" value="Ig_sub"/>
</dbReference>
<dbReference type="GO" id="GO:0071222">
    <property type="term" value="P:cellular response to lipopolysaccharide"/>
    <property type="evidence" value="ECO:0007669"/>
    <property type="project" value="TreeGrafter"/>
</dbReference>
<dbReference type="GO" id="GO:0042130">
    <property type="term" value="P:negative regulation of T cell proliferation"/>
    <property type="evidence" value="ECO:0007669"/>
    <property type="project" value="TreeGrafter"/>
</dbReference>
<dbReference type="Gene3D" id="2.60.40.10">
    <property type="entry name" value="Immunoglobulins"/>
    <property type="match status" value="2"/>
</dbReference>
<comment type="subcellular location">
    <subcellularLocation>
        <location evidence="1">Cell membrane</location>
        <topology evidence="1">Single-pass type I membrane protein</topology>
    </subcellularLocation>
</comment>
<dbReference type="SUPFAM" id="SSF48726">
    <property type="entry name" value="Immunoglobulin"/>
    <property type="match status" value="2"/>
</dbReference>
<dbReference type="OrthoDB" id="8960739at2759"/>
<evidence type="ECO:0000256" key="1">
    <source>
        <dbReference type="ARBA" id="ARBA00004251"/>
    </source>
</evidence>
<organism evidence="12 13">
    <name type="scientific">Clarias magur</name>
    <name type="common">Asian catfish</name>
    <name type="synonym">Macropteronotus magur</name>
    <dbReference type="NCBI Taxonomy" id="1594786"/>
    <lineage>
        <taxon>Eukaryota</taxon>
        <taxon>Metazoa</taxon>
        <taxon>Chordata</taxon>
        <taxon>Craniata</taxon>
        <taxon>Vertebrata</taxon>
        <taxon>Euteleostomi</taxon>
        <taxon>Actinopterygii</taxon>
        <taxon>Neopterygii</taxon>
        <taxon>Teleostei</taxon>
        <taxon>Ostariophysi</taxon>
        <taxon>Siluriformes</taxon>
        <taxon>Clariidae</taxon>
        <taxon>Clarias</taxon>
    </lineage>
</organism>
<accession>A0A8J4TU12</accession>
<protein>
    <recommendedName>
        <fullName evidence="11">Ig-like domain-containing protein</fullName>
    </recommendedName>
</protein>
<keyword evidence="3" id="KW-0812">Transmembrane</keyword>
<evidence type="ECO:0000256" key="7">
    <source>
        <dbReference type="ARBA" id="ARBA00023157"/>
    </source>
</evidence>
<dbReference type="PANTHER" id="PTHR25466">
    <property type="entry name" value="T-LYMPHOCYTE ACTIVATION ANTIGEN"/>
    <property type="match status" value="1"/>
</dbReference>
<evidence type="ECO:0000256" key="10">
    <source>
        <dbReference type="ARBA" id="ARBA00023319"/>
    </source>
</evidence>
<keyword evidence="5" id="KW-1133">Transmembrane helix</keyword>
<evidence type="ECO:0000256" key="6">
    <source>
        <dbReference type="ARBA" id="ARBA00023136"/>
    </source>
</evidence>
<dbReference type="Pfam" id="PF07686">
    <property type="entry name" value="V-set"/>
    <property type="match status" value="2"/>
</dbReference>
<keyword evidence="9" id="KW-0325">Glycoprotein</keyword>
<dbReference type="GO" id="GO:0009897">
    <property type="term" value="C:external side of plasma membrane"/>
    <property type="evidence" value="ECO:0007669"/>
    <property type="project" value="TreeGrafter"/>
</dbReference>
<evidence type="ECO:0000256" key="4">
    <source>
        <dbReference type="ARBA" id="ARBA00022729"/>
    </source>
</evidence>
<gene>
    <name evidence="12" type="ORF">DAT39_022694</name>
</gene>
<dbReference type="InterPro" id="IPR013106">
    <property type="entry name" value="Ig_V-set"/>
</dbReference>
<dbReference type="GO" id="GO:0031295">
    <property type="term" value="P:T cell costimulation"/>
    <property type="evidence" value="ECO:0007669"/>
    <property type="project" value="TreeGrafter"/>
</dbReference>
<dbReference type="AlphaFoldDB" id="A0A8J4TU12"/>
<evidence type="ECO:0000256" key="3">
    <source>
        <dbReference type="ARBA" id="ARBA00022692"/>
    </source>
</evidence>
<keyword evidence="13" id="KW-1185">Reference proteome</keyword>
<dbReference type="GO" id="GO:0007166">
    <property type="term" value="P:cell surface receptor signaling pathway"/>
    <property type="evidence" value="ECO:0007669"/>
    <property type="project" value="TreeGrafter"/>
</dbReference>
<keyword evidence="4" id="KW-0732">Signal</keyword>
<dbReference type="InterPro" id="IPR007110">
    <property type="entry name" value="Ig-like_dom"/>
</dbReference>
<feature type="domain" description="Ig-like" evidence="11">
    <location>
        <begin position="23"/>
        <end position="110"/>
    </location>
</feature>
<dbReference type="InterPro" id="IPR051713">
    <property type="entry name" value="T-cell_Activation_Regulation"/>
</dbReference>
<proteinExistence type="predicted"/>
<evidence type="ECO:0000313" key="13">
    <source>
        <dbReference type="Proteomes" id="UP000727407"/>
    </source>
</evidence>
<dbReference type="GO" id="GO:0006955">
    <property type="term" value="P:immune response"/>
    <property type="evidence" value="ECO:0007669"/>
    <property type="project" value="TreeGrafter"/>
</dbReference>
<keyword evidence="2" id="KW-1003">Cell membrane</keyword>
<dbReference type="InterPro" id="IPR013783">
    <property type="entry name" value="Ig-like_fold"/>
</dbReference>
<keyword evidence="8" id="KW-0675">Receptor</keyword>
<dbReference type="EMBL" id="QNUK01001235">
    <property type="protein sequence ID" value="KAF5885533.1"/>
    <property type="molecule type" value="Genomic_DNA"/>
</dbReference>
<evidence type="ECO:0000256" key="2">
    <source>
        <dbReference type="ARBA" id="ARBA00022475"/>
    </source>
</evidence>
<keyword evidence="7" id="KW-1015">Disulfide bond</keyword>
<dbReference type="PROSITE" id="PS50835">
    <property type="entry name" value="IG_LIKE"/>
    <property type="match status" value="1"/>
</dbReference>
<dbReference type="Proteomes" id="UP000727407">
    <property type="component" value="Unassembled WGS sequence"/>
</dbReference>
<name>A0A8J4TU12_CLAMG</name>
<dbReference type="GO" id="GO:0042102">
    <property type="term" value="P:positive regulation of T cell proliferation"/>
    <property type="evidence" value="ECO:0007669"/>
    <property type="project" value="TreeGrafter"/>
</dbReference>
<evidence type="ECO:0000256" key="9">
    <source>
        <dbReference type="ARBA" id="ARBA00023180"/>
    </source>
</evidence>